<name>A0A9R1XPY9_LACSA</name>
<dbReference type="EMBL" id="NBSK02000003">
    <property type="protein sequence ID" value="KAJ0217594.1"/>
    <property type="molecule type" value="Genomic_DNA"/>
</dbReference>
<keyword evidence="2" id="KW-1185">Reference proteome</keyword>
<accession>A0A9R1XPY9</accession>
<evidence type="ECO:0000313" key="2">
    <source>
        <dbReference type="Proteomes" id="UP000235145"/>
    </source>
</evidence>
<dbReference type="Proteomes" id="UP000235145">
    <property type="component" value="Unassembled WGS sequence"/>
</dbReference>
<protein>
    <submittedName>
        <fullName evidence="1">Uncharacterized protein</fullName>
    </submittedName>
</protein>
<reference evidence="1 2" key="1">
    <citation type="journal article" date="2017" name="Nat. Commun.">
        <title>Genome assembly with in vitro proximity ligation data and whole-genome triplication in lettuce.</title>
        <authorList>
            <person name="Reyes-Chin-Wo S."/>
            <person name="Wang Z."/>
            <person name="Yang X."/>
            <person name="Kozik A."/>
            <person name="Arikit S."/>
            <person name="Song C."/>
            <person name="Xia L."/>
            <person name="Froenicke L."/>
            <person name="Lavelle D.O."/>
            <person name="Truco M.J."/>
            <person name="Xia R."/>
            <person name="Zhu S."/>
            <person name="Xu C."/>
            <person name="Xu H."/>
            <person name="Xu X."/>
            <person name="Cox K."/>
            <person name="Korf I."/>
            <person name="Meyers B.C."/>
            <person name="Michelmore R.W."/>
        </authorList>
    </citation>
    <scope>NUCLEOTIDE SEQUENCE [LARGE SCALE GENOMIC DNA]</scope>
    <source>
        <strain evidence="2">cv. Salinas</strain>
        <tissue evidence="1">Seedlings</tissue>
    </source>
</reference>
<organism evidence="1 2">
    <name type="scientific">Lactuca sativa</name>
    <name type="common">Garden lettuce</name>
    <dbReference type="NCBI Taxonomy" id="4236"/>
    <lineage>
        <taxon>Eukaryota</taxon>
        <taxon>Viridiplantae</taxon>
        <taxon>Streptophyta</taxon>
        <taxon>Embryophyta</taxon>
        <taxon>Tracheophyta</taxon>
        <taxon>Spermatophyta</taxon>
        <taxon>Magnoliopsida</taxon>
        <taxon>eudicotyledons</taxon>
        <taxon>Gunneridae</taxon>
        <taxon>Pentapetalae</taxon>
        <taxon>asterids</taxon>
        <taxon>campanulids</taxon>
        <taxon>Asterales</taxon>
        <taxon>Asteraceae</taxon>
        <taxon>Cichorioideae</taxon>
        <taxon>Cichorieae</taxon>
        <taxon>Lactucinae</taxon>
        <taxon>Lactuca</taxon>
    </lineage>
</organism>
<sequence>MDLCSEKNKNLNWSNVPIKPRLILTRSAFPIYSISRPTTSPLYRSHHPYEPIYILELNLSLTTIQAKNAFNEFGFQLKSTKHGHKSDFVAWDVNVILFWFHEPAYSP</sequence>
<gene>
    <name evidence="1" type="ORF">LSAT_V11C300119040</name>
</gene>
<comment type="caution">
    <text evidence="1">The sequence shown here is derived from an EMBL/GenBank/DDBJ whole genome shotgun (WGS) entry which is preliminary data.</text>
</comment>
<dbReference type="AlphaFoldDB" id="A0A9R1XPY9"/>
<proteinExistence type="predicted"/>
<evidence type="ECO:0000313" key="1">
    <source>
        <dbReference type="EMBL" id="KAJ0217594.1"/>
    </source>
</evidence>